<keyword evidence="4" id="KW-1185">Reference proteome</keyword>
<sequence>MRPVLKVLTALLSIIAVLYLTICLYFYFSQDEMIFPATKLEANYKFSFDQPFKEYNIKNVNDTLSGVLFKADKPKGLIFYLHGNGGTVEDWSVIAPLYNGKTPYNKLQYDLFILDYPGYGKSTGNVHNEDELLRSIQTAFDTIKANYNQQPVIIMGYSIGTGLATWLASKNNCSKLVLFAPYYSLPDLVATLYPYLPSSLILKYKLETYKYLPQVKAPITIFHGNADKLIYYGSSVKLKSQFKVNDRLIILDGQGHNHIQENKIFLKEIENTLR</sequence>
<gene>
    <name evidence="3" type="ORF">EOD41_15605</name>
</gene>
<name>A0A437MQH0_9SPHI</name>
<reference evidence="3 4" key="1">
    <citation type="submission" date="2019-01" db="EMBL/GenBank/DDBJ databases">
        <authorList>
            <person name="Chen W.-M."/>
        </authorList>
    </citation>
    <scope>NUCLEOTIDE SEQUENCE [LARGE SCALE GENOMIC DNA]</scope>
    <source>
        <strain evidence="3 4">YBJ-36</strain>
    </source>
</reference>
<dbReference type="PANTHER" id="PTHR12277:SF81">
    <property type="entry name" value="PROTEIN ABHD13"/>
    <property type="match status" value="1"/>
</dbReference>
<dbReference type="Gene3D" id="3.40.50.1820">
    <property type="entry name" value="alpha/beta hydrolase"/>
    <property type="match status" value="1"/>
</dbReference>
<feature type="domain" description="AB hydrolase-1" evidence="2">
    <location>
        <begin position="77"/>
        <end position="181"/>
    </location>
</feature>
<dbReference type="GO" id="GO:0016787">
    <property type="term" value="F:hydrolase activity"/>
    <property type="evidence" value="ECO:0007669"/>
    <property type="project" value="UniProtKB-KW"/>
</dbReference>
<dbReference type="EMBL" id="SACK01000007">
    <property type="protein sequence ID" value="RVT99865.1"/>
    <property type="molecule type" value="Genomic_DNA"/>
</dbReference>
<evidence type="ECO:0000259" key="2">
    <source>
        <dbReference type="Pfam" id="PF00561"/>
    </source>
</evidence>
<feature type="transmembrane region" description="Helical" evidence="1">
    <location>
        <begin position="7"/>
        <end position="28"/>
    </location>
</feature>
<proteinExistence type="predicted"/>
<organism evidence="3 4">
    <name type="scientific">Mucilaginibacter limnophilus</name>
    <dbReference type="NCBI Taxonomy" id="1932778"/>
    <lineage>
        <taxon>Bacteria</taxon>
        <taxon>Pseudomonadati</taxon>
        <taxon>Bacteroidota</taxon>
        <taxon>Sphingobacteriia</taxon>
        <taxon>Sphingobacteriales</taxon>
        <taxon>Sphingobacteriaceae</taxon>
        <taxon>Mucilaginibacter</taxon>
    </lineage>
</organism>
<keyword evidence="1" id="KW-0472">Membrane</keyword>
<dbReference type="InterPro" id="IPR029058">
    <property type="entry name" value="AB_hydrolase_fold"/>
</dbReference>
<dbReference type="SUPFAM" id="SSF53474">
    <property type="entry name" value="alpha/beta-Hydrolases"/>
    <property type="match status" value="1"/>
</dbReference>
<dbReference type="PANTHER" id="PTHR12277">
    <property type="entry name" value="ALPHA/BETA HYDROLASE DOMAIN-CONTAINING PROTEIN"/>
    <property type="match status" value="1"/>
</dbReference>
<dbReference type="RefSeq" id="WP_127706596.1">
    <property type="nucleotide sequence ID" value="NZ_SACK01000007.1"/>
</dbReference>
<keyword evidence="1" id="KW-1133">Transmembrane helix</keyword>
<evidence type="ECO:0000313" key="3">
    <source>
        <dbReference type="EMBL" id="RVT99865.1"/>
    </source>
</evidence>
<accession>A0A437MQH0</accession>
<dbReference type="Proteomes" id="UP000282759">
    <property type="component" value="Unassembled WGS sequence"/>
</dbReference>
<evidence type="ECO:0000313" key="4">
    <source>
        <dbReference type="Proteomes" id="UP000282759"/>
    </source>
</evidence>
<keyword evidence="3" id="KW-0378">Hydrolase</keyword>
<dbReference type="AlphaFoldDB" id="A0A437MQH0"/>
<keyword evidence="1" id="KW-0812">Transmembrane</keyword>
<dbReference type="Pfam" id="PF00561">
    <property type="entry name" value="Abhydrolase_1"/>
    <property type="match status" value="1"/>
</dbReference>
<comment type="caution">
    <text evidence="3">The sequence shown here is derived from an EMBL/GenBank/DDBJ whole genome shotgun (WGS) entry which is preliminary data.</text>
</comment>
<dbReference type="InterPro" id="IPR000073">
    <property type="entry name" value="AB_hydrolase_1"/>
</dbReference>
<evidence type="ECO:0000256" key="1">
    <source>
        <dbReference type="SAM" id="Phobius"/>
    </source>
</evidence>
<dbReference type="OrthoDB" id="9777090at2"/>
<protein>
    <submittedName>
        <fullName evidence="3">Alpha/beta fold hydrolase</fullName>
    </submittedName>
</protein>